<dbReference type="OrthoDB" id="3251881at2"/>
<dbReference type="Proteomes" id="UP000321291">
    <property type="component" value="Chromosome"/>
</dbReference>
<dbReference type="RefSeq" id="WP_146780259.1">
    <property type="nucleotide sequence ID" value="NZ_CP042434.1"/>
</dbReference>
<dbReference type="KEGG" id="agi:FSB73_04200"/>
<name>A0A5B8VHN5_9BACT</name>
<gene>
    <name evidence="1" type="ORF">FSB73_04200</name>
</gene>
<dbReference type="EMBL" id="CP042434">
    <property type="protein sequence ID" value="QEC71000.1"/>
    <property type="molecule type" value="Genomic_DNA"/>
</dbReference>
<proteinExistence type="predicted"/>
<dbReference type="AlphaFoldDB" id="A0A5B8VHN5"/>
<evidence type="ECO:0008006" key="3">
    <source>
        <dbReference type="Google" id="ProtNLM"/>
    </source>
</evidence>
<evidence type="ECO:0000313" key="1">
    <source>
        <dbReference type="EMBL" id="QEC71000.1"/>
    </source>
</evidence>
<keyword evidence="2" id="KW-1185">Reference proteome</keyword>
<sequence length="345" mass="40327">MNKKIILGLPAVYGLGNLIKDNLQILGFEVIDLSFDYKGFKYKNFNQRLINFIQKTIFKDKSYKDKLRFAAQKHLMDKKLTLLKEKADYAIVIRPDTYPPEVLAQIKNKSNYLIGYQWDGMGRFPWIEKYIPIFDRFFIFDPSDVHFNNLNLPFIGNFYFTIPELLATRQAVATGAYFVGSFNRDRKEILETLSPILISAGISTKFFLYSRKSRKAEEGNKSFTLTQKIKTYEENIEEVKSSSILVDITICAHRGLSLRFYEALCFEKKIITNNNSVKDYDFYHPDNIFIYGHDDINTLISFINKPYKTIDPIIKEKYSFDNWVRYALNIQPFQPITAPKTLDQS</sequence>
<evidence type="ECO:0000313" key="2">
    <source>
        <dbReference type="Proteomes" id="UP000321291"/>
    </source>
</evidence>
<reference evidence="1 2" key="1">
    <citation type="journal article" date="2017" name="Int. J. Syst. Evol. Microbiol.">
        <title>Arachidicoccus ginsenosidivorans sp. nov., with ginsenoside-converting activity isolated from ginseng cultivating soil.</title>
        <authorList>
            <person name="Siddiqi M.Z."/>
            <person name="Aslam Z."/>
            <person name="Im W.T."/>
        </authorList>
    </citation>
    <scope>NUCLEOTIDE SEQUENCE [LARGE SCALE GENOMIC DNA]</scope>
    <source>
        <strain evidence="1 2">Gsoil 809</strain>
    </source>
</reference>
<accession>A0A5B8VHN5</accession>
<protein>
    <recommendedName>
        <fullName evidence="3">Glycosyltransferase family 1 protein</fullName>
    </recommendedName>
</protein>
<organism evidence="1 2">
    <name type="scientific">Arachidicoccus ginsenosidivorans</name>
    <dbReference type="NCBI Taxonomy" id="496057"/>
    <lineage>
        <taxon>Bacteria</taxon>
        <taxon>Pseudomonadati</taxon>
        <taxon>Bacteroidota</taxon>
        <taxon>Chitinophagia</taxon>
        <taxon>Chitinophagales</taxon>
        <taxon>Chitinophagaceae</taxon>
        <taxon>Arachidicoccus</taxon>
    </lineage>
</organism>